<evidence type="ECO:0000256" key="1">
    <source>
        <dbReference type="ARBA" id="ARBA00004123"/>
    </source>
</evidence>
<comment type="caution">
    <text evidence="6">The sequence shown here is derived from an EMBL/GenBank/DDBJ whole genome shotgun (WGS) entry which is preliminary data.</text>
</comment>
<proteinExistence type="predicted"/>
<name>A0A438EEI8_VITVI</name>
<protein>
    <submittedName>
        <fullName evidence="6">Zinc finger protein CONSTANS-like 9</fullName>
    </submittedName>
</protein>
<dbReference type="Proteomes" id="UP000288805">
    <property type="component" value="Unassembled WGS sequence"/>
</dbReference>
<dbReference type="Pfam" id="PF06203">
    <property type="entry name" value="CCT"/>
    <property type="match status" value="1"/>
</dbReference>
<dbReference type="AlphaFoldDB" id="A0A438EEI8"/>
<feature type="domain" description="CCT" evidence="5">
    <location>
        <begin position="61"/>
        <end position="103"/>
    </location>
</feature>
<evidence type="ECO:0000256" key="3">
    <source>
        <dbReference type="PROSITE-ProRule" id="PRU00357"/>
    </source>
</evidence>
<keyword evidence="4" id="KW-0472">Membrane</keyword>
<gene>
    <name evidence="6" type="primary">COL9_3</name>
    <name evidence="6" type="ORF">CK203_086662</name>
</gene>
<evidence type="ECO:0000313" key="7">
    <source>
        <dbReference type="Proteomes" id="UP000288805"/>
    </source>
</evidence>
<evidence type="ECO:0000256" key="4">
    <source>
        <dbReference type="SAM" id="Phobius"/>
    </source>
</evidence>
<dbReference type="InterPro" id="IPR010402">
    <property type="entry name" value="CCT_domain"/>
</dbReference>
<keyword evidence="4" id="KW-1133">Transmembrane helix</keyword>
<dbReference type="EMBL" id="QGNW01001306">
    <property type="protein sequence ID" value="RVW46226.1"/>
    <property type="molecule type" value="Genomic_DNA"/>
</dbReference>
<dbReference type="PROSITE" id="PS51017">
    <property type="entry name" value="CCT"/>
    <property type="match status" value="1"/>
</dbReference>
<evidence type="ECO:0000256" key="2">
    <source>
        <dbReference type="ARBA" id="ARBA00023242"/>
    </source>
</evidence>
<comment type="subcellular location">
    <subcellularLocation>
        <location evidence="1 3">Nucleus</location>
    </subcellularLocation>
</comment>
<evidence type="ECO:0000259" key="5">
    <source>
        <dbReference type="PROSITE" id="PS51017"/>
    </source>
</evidence>
<keyword evidence="2 3" id="KW-0539">Nucleus</keyword>
<feature type="transmembrane region" description="Helical" evidence="4">
    <location>
        <begin position="55"/>
        <end position="74"/>
    </location>
</feature>
<keyword evidence="4" id="KW-0812">Transmembrane</keyword>
<sequence>MNPTLRLCKGTLPKSYHLWTPTTSPYPPHPTSLFPHTIAPAVNANKEGKESHNALWVPCFATLFIYLIIIFNLFNRFDKRVRYASRKARADVRQRVKGRFVKAGEAYDYDPISETRSF</sequence>
<reference evidence="6 7" key="1">
    <citation type="journal article" date="2018" name="PLoS Genet.">
        <title>Population sequencing reveals clonal diversity and ancestral inbreeding in the grapevine cultivar Chardonnay.</title>
        <authorList>
            <person name="Roach M.J."/>
            <person name="Johnson D.L."/>
            <person name="Bohlmann J."/>
            <person name="van Vuuren H.J."/>
            <person name="Jones S.J."/>
            <person name="Pretorius I.S."/>
            <person name="Schmidt S.A."/>
            <person name="Borneman A.R."/>
        </authorList>
    </citation>
    <scope>NUCLEOTIDE SEQUENCE [LARGE SCALE GENOMIC DNA]</scope>
    <source>
        <strain evidence="7">cv. Chardonnay</strain>
        <tissue evidence="6">Leaf</tissue>
    </source>
</reference>
<evidence type="ECO:0000313" key="6">
    <source>
        <dbReference type="EMBL" id="RVW46226.1"/>
    </source>
</evidence>
<organism evidence="6 7">
    <name type="scientific">Vitis vinifera</name>
    <name type="common">Grape</name>
    <dbReference type="NCBI Taxonomy" id="29760"/>
    <lineage>
        <taxon>Eukaryota</taxon>
        <taxon>Viridiplantae</taxon>
        <taxon>Streptophyta</taxon>
        <taxon>Embryophyta</taxon>
        <taxon>Tracheophyta</taxon>
        <taxon>Spermatophyta</taxon>
        <taxon>Magnoliopsida</taxon>
        <taxon>eudicotyledons</taxon>
        <taxon>Gunneridae</taxon>
        <taxon>Pentapetalae</taxon>
        <taxon>rosids</taxon>
        <taxon>Vitales</taxon>
        <taxon>Vitaceae</taxon>
        <taxon>Viteae</taxon>
        <taxon>Vitis</taxon>
    </lineage>
</organism>
<dbReference type="GO" id="GO:0005634">
    <property type="term" value="C:nucleus"/>
    <property type="evidence" value="ECO:0007669"/>
    <property type="project" value="UniProtKB-SubCell"/>
</dbReference>
<accession>A0A438EEI8</accession>